<protein>
    <submittedName>
        <fullName evidence="3">Uncharacterized protein</fullName>
    </submittedName>
</protein>
<sequence>MEFNSFDFIALFLCSSIFGLLFSLWSKTELITDREIILLVTVFSAVVIGLLARINATRALTNFLTDNVGEVHKKQLRDLDEAHRRHIASVKLESHREHLRLQGDVNNAALKFDRLYNEHDYISSMYQEQMQYTEEQEDRIRYLEKKLQEFGQSTPMTRTPFSAPPSQISFSPPPRRQQSNEIPRHTASASPLGQVLEAEDE</sequence>
<proteinExistence type="predicted"/>
<reference evidence="3 4" key="1">
    <citation type="submission" date="2016-05" db="EMBL/GenBank/DDBJ databases">
        <title>Comparative analysis of secretome profiles of manganese(II)-oxidizing ascomycete fungi.</title>
        <authorList>
            <consortium name="DOE Joint Genome Institute"/>
            <person name="Zeiner C.A."/>
            <person name="Purvine S.O."/>
            <person name="Zink E.M."/>
            <person name="Wu S."/>
            <person name="Pasa-Tolic L."/>
            <person name="Chaput D.L."/>
            <person name="Haridas S."/>
            <person name="Grigoriev I.V."/>
            <person name="Santelli C.M."/>
            <person name="Hansel C.M."/>
        </authorList>
    </citation>
    <scope>NUCLEOTIDE SEQUENCE [LARGE SCALE GENOMIC DNA]</scope>
    <source>
        <strain evidence="3 4">SRC1lrK2f</strain>
    </source>
</reference>
<evidence type="ECO:0000256" key="1">
    <source>
        <dbReference type="SAM" id="MobiDB-lite"/>
    </source>
</evidence>
<keyword evidence="2" id="KW-0812">Transmembrane</keyword>
<dbReference type="OMA" id="FNEGNRW"/>
<organism evidence="3 4">
    <name type="scientific">Alternaria alternata</name>
    <name type="common">Alternaria rot fungus</name>
    <name type="synonym">Torula alternata</name>
    <dbReference type="NCBI Taxonomy" id="5599"/>
    <lineage>
        <taxon>Eukaryota</taxon>
        <taxon>Fungi</taxon>
        <taxon>Dikarya</taxon>
        <taxon>Ascomycota</taxon>
        <taxon>Pezizomycotina</taxon>
        <taxon>Dothideomycetes</taxon>
        <taxon>Pleosporomycetidae</taxon>
        <taxon>Pleosporales</taxon>
        <taxon>Pleosporineae</taxon>
        <taxon>Pleosporaceae</taxon>
        <taxon>Alternaria</taxon>
        <taxon>Alternaria sect. Alternaria</taxon>
        <taxon>Alternaria alternata complex</taxon>
    </lineage>
</organism>
<evidence type="ECO:0000256" key="2">
    <source>
        <dbReference type="SAM" id="Phobius"/>
    </source>
</evidence>
<feature type="region of interest" description="Disordered" evidence="1">
    <location>
        <begin position="149"/>
        <end position="201"/>
    </location>
</feature>
<feature type="transmembrane region" description="Helical" evidence="2">
    <location>
        <begin position="6"/>
        <end position="24"/>
    </location>
</feature>
<dbReference type="EMBL" id="KV441471">
    <property type="protein sequence ID" value="OAG24640.1"/>
    <property type="molecule type" value="Genomic_DNA"/>
</dbReference>
<evidence type="ECO:0000313" key="3">
    <source>
        <dbReference type="EMBL" id="OAG24640.1"/>
    </source>
</evidence>
<feature type="transmembrane region" description="Helical" evidence="2">
    <location>
        <begin position="36"/>
        <end position="54"/>
    </location>
</feature>
<dbReference type="GeneID" id="29114932"/>
<keyword evidence="4" id="KW-1185">Reference proteome</keyword>
<dbReference type="VEuPathDB" id="FungiDB:CC77DRAFT_1081730"/>
<accession>A0A177DZQ1</accession>
<keyword evidence="2" id="KW-0472">Membrane</keyword>
<keyword evidence="2" id="KW-1133">Transmembrane helix</keyword>
<dbReference type="RefSeq" id="XP_018390061.1">
    <property type="nucleotide sequence ID" value="XM_018529338.1"/>
</dbReference>
<evidence type="ECO:0000313" key="4">
    <source>
        <dbReference type="Proteomes" id="UP000077248"/>
    </source>
</evidence>
<dbReference type="KEGG" id="aalt:CC77DRAFT_1081730"/>
<gene>
    <name evidence="3" type="ORF">CC77DRAFT_1081730</name>
</gene>
<feature type="compositionally biased region" description="Polar residues" evidence="1">
    <location>
        <begin position="150"/>
        <end position="191"/>
    </location>
</feature>
<dbReference type="Proteomes" id="UP000077248">
    <property type="component" value="Unassembled WGS sequence"/>
</dbReference>
<name>A0A177DZQ1_ALTAL</name>
<dbReference type="AlphaFoldDB" id="A0A177DZQ1"/>